<reference evidence="9" key="1">
    <citation type="submission" date="2021-01" db="EMBL/GenBank/DDBJ databases">
        <authorList>
            <person name="Corre E."/>
            <person name="Pelletier E."/>
            <person name="Niang G."/>
            <person name="Scheremetjew M."/>
            <person name="Finn R."/>
            <person name="Kale V."/>
            <person name="Holt S."/>
            <person name="Cochrane G."/>
            <person name="Meng A."/>
            <person name="Brown T."/>
            <person name="Cohen L."/>
        </authorList>
    </citation>
    <scope>NUCLEOTIDE SEQUENCE</scope>
    <source>
        <strain evidence="9">GSBS06</strain>
    </source>
</reference>
<dbReference type="PANTHER" id="PTHR11774">
    <property type="entry name" value="GERANYLGERANYL TRANSFERASE TYPE BETA SUBUNIT"/>
    <property type="match status" value="1"/>
</dbReference>
<gene>
    <name evidence="9" type="ORF">ASTO00021_LOCUS3211</name>
</gene>
<dbReference type="SUPFAM" id="SSF48239">
    <property type="entry name" value="Terpenoid cyclases/Protein prenyltransferases"/>
    <property type="match status" value="1"/>
</dbReference>
<keyword evidence="4" id="KW-0808">Transferase</keyword>
<name>A0A7S3LNM3_9STRA</name>
<dbReference type="InterPro" id="IPR008930">
    <property type="entry name" value="Terpenoid_cyclase/PrenylTrfase"/>
</dbReference>
<evidence type="ECO:0000256" key="4">
    <source>
        <dbReference type="ARBA" id="ARBA00022679"/>
    </source>
</evidence>
<proteinExistence type="inferred from homology"/>
<keyword evidence="3" id="KW-0637">Prenyltransferase</keyword>
<dbReference type="InterPro" id="IPR001330">
    <property type="entry name" value="Prenyltrans"/>
</dbReference>
<evidence type="ECO:0000256" key="7">
    <source>
        <dbReference type="ARBA" id="ARBA00022833"/>
    </source>
</evidence>
<dbReference type="Gene3D" id="1.50.10.20">
    <property type="match status" value="1"/>
</dbReference>
<dbReference type="GO" id="GO:0046872">
    <property type="term" value="F:metal ion binding"/>
    <property type="evidence" value="ECO:0007669"/>
    <property type="project" value="UniProtKB-KW"/>
</dbReference>
<sequence>MTYSALITLAILGDDFSRVNKRAVINNLRRLQNEDGSFRAVGFGSETDARFLFCAVAISFMLQDWSGFNIEKAKSFALSVQSHDGGIGLLPGQESHGGPTYCICAALALLGSLDEYPGRDYLERFLINRQIGGFNGRINKPPDTCYTFWVGGALQVLGMQDFIDPDSTREFLLRCEASKYGGGFSKVPDSFPDPLHAHFSICGFSLIKEPGFLPLISVLGMTSRAFQESPFCDGKCANGNVYTPKRSLALEE</sequence>
<dbReference type="AlphaFoldDB" id="A0A7S3LNM3"/>
<dbReference type="EMBL" id="HBIN01004545">
    <property type="protein sequence ID" value="CAE0432893.1"/>
    <property type="molecule type" value="Transcribed_RNA"/>
</dbReference>
<evidence type="ECO:0000256" key="3">
    <source>
        <dbReference type="ARBA" id="ARBA00022602"/>
    </source>
</evidence>
<protein>
    <recommendedName>
        <fullName evidence="8">Prenyltransferase alpha-alpha toroid domain-containing protein</fullName>
    </recommendedName>
</protein>
<evidence type="ECO:0000256" key="5">
    <source>
        <dbReference type="ARBA" id="ARBA00022723"/>
    </source>
</evidence>
<dbReference type="GO" id="GO:0005953">
    <property type="term" value="C:CAAX-protein geranylgeranyltransferase complex"/>
    <property type="evidence" value="ECO:0007669"/>
    <property type="project" value="TreeGrafter"/>
</dbReference>
<keyword evidence="6" id="KW-0677">Repeat</keyword>
<evidence type="ECO:0000313" key="9">
    <source>
        <dbReference type="EMBL" id="CAE0432893.1"/>
    </source>
</evidence>
<keyword evidence="7" id="KW-0862">Zinc</keyword>
<accession>A0A7S3LNM3</accession>
<evidence type="ECO:0000256" key="6">
    <source>
        <dbReference type="ARBA" id="ARBA00022737"/>
    </source>
</evidence>
<comment type="cofactor">
    <cofactor evidence="1">
        <name>Zn(2+)</name>
        <dbReference type="ChEBI" id="CHEBI:29105"/>
    </cofactor>
</comment>
<dbReference type="GO" id="GO:0004662">
    <property type="term" value="F:CAAX-protein geranylgeranyltransferase activity"/>
    <property type="evidence" value="ECO:0007669"/>
    <property type="project" value="TreeGrafter"/>
</dbReference>
<evidence type="ECO:0000259" key="8">
    <source>
        <dbReference type="Pfam" id="PF00432"/>
    </source>
</evidence>
<comment type="similarity">
    <text evidence="2">Belongs to the protein prenyltransferase subunit beta family.</text>
</comment>
<dbReference type="PANTHER" id="PTHR11774:SF4">
    <property type="entry name" value="GERANYLGERANYL TRANSFERASE TYPE-1 SUBUNIT BETA"/>
    <property type="match status" value="1"/>
</dbReference>
<evidence type="ECO:0000256" key="1">
    <source>
        <dbReference type="ARBA" id="ARBA00001947"/>
    </source>
</evidence>
<organism evidence="9">
    <name type="scientific">Aplanochytrium stocchinoi</name>
    <dbReference type="NCBI Taxonomy" id="215587"/>
    <lineage>
        <taxon>Eukaryota</taxon>
        <taxon>Sar</taxon>
        <taxon>Stramenopiles</taxon>
        <taxon>Bigyra</taxon>
        <taxon>Labyrinthulomycetes</taxon>
        <taxon>Thraustochytrida</taxon>
        <taxon>Thraustochytriidae</taxon>
        <taxon>Aplanochytrium</taxon>
    </lineage>
</organism>
<keyword evidence="5" id="KW-0479">Metal-binding</keyword>
<feature type="domain" description="Prenyltransferase alpha-alpha toroid" evidence="8">
    <location>
        <begin position="1"/>
        <end position="211"/>
    </location>
</feature>
<dbReference type="Pfam" id="PF00432">
    <property type="entry name" value="Prenyltrans"/>
    <property type="match status" value="1"/>
</dbReference>
<dbReference type="InterPro" id="IPR045089">
    <property type="entry name" value="PGGT1B-like"/>
</dbReference>
<evidence type="ECO:0000256" key="2">
    <source>
        <dbReference type="ARBA" id="ARBA00010497"/>
    </source>
</evidence>